<evidence type="ECO:0000313" key="9">
    <source>
        <dbReference type="EMBL" id="QVD39371.1"/>
    </source>
</evidence>
<dbReference type="SUPFAM" id="SSF51445">
    <property type="entry name" value="(Trans)glycosidases"/>
    <property type="match status" value="1"/>
</dbReference>
<dbReference type="GO" id="GO:0004568">
    <property type="term" value="F:chitinase activity"/>
    <property type="evidence" value="ECO:0007669"/>
    <property type="project" value="TreeGrafter"/>
</dbReference>
<dbReference type="SMART" id="SM00636">
    <property type="entry name" value="Glyco_18"/>
    <property type="match status" value="1"/>
</dbReference>
<evidence type="ECO:0000256" key="2">
    <source>
        <dbReference type="ARBA" id="ARBA00006606"/>
    </source>
</evidence>
<dbReference type="Gene3D" id="3.20.20.80">
    <property type="entry name" value="Glycosidases"/>
    <property type="match status" value="1"/>
</dbReference>
<dbReference type="Pfam" id="PF00704">
    <property type="entry name" value="Glyco_hydro_18"/>
    <property type="match status" value="1"/>
</dbReference>
<dbReference type="PANTHER" id="PTHR11177">
    <property type="entry name" value="CHITINASE"/>
    <property type="match status" value="1"/>
</dbReference>
<name>A0A8E5NJ52_SCHGR</name>
<dbReference type="SUPFAM" id="SSF54556">
    <property type="entry name" value="Chitinase insertion domain"/>
    <property type="match status" value="1"/>
</dbReference>
<dbReference type="InterPro" id="IPR050314">
    <property type="entry name" value="Glycosyl_Hydrlase_18"/>
</dbReference>
<dbReference type="FunFam" id="3.20.20.80:FF:000071">
    <property type="entry name" value="Imaginal disc growth factor"/>
    <property type="match status" value="1"/>
</dbReference>
<dbReference type="InterPro" id="IPR011583">
    <property type="entry name" value="Chitinase_II/V-like_cat"/>
</dbReference>
<evidence type="ECO:0000256" key="7">
    <source>
        <dbReference type="SAM" id="SignalP"/>
    </source>
</evidence>
<evidence type="ECO:0000256" key="5">
    <source>
        <dbReference type="ARBA" id="ARBA00023157"/>
    </source>
</evidence>
<dbReference type="InterPro" id="IPR029070">
    <property type="entry name" value="Chitinase_insertion_sf"/>
</dbReference>
<dbReference type="InterPro" id="IPR001223">
    <property type="entry name" value="Glyco_hydro18_cat"/>
</dbReference>
<dbReference type="OrthoDB" id="76388at2759"/>
<evidence type="ECO:0000256" key="1">
    <source>
        <dbReference type="ARBA" id="ARBA00004613"/>
    </source>
</evidence>
<keyword evidence="5" id="KW-1015">Disulfide bond</keyword>
<comment type="similarity">
    <text evidence="2">Belongs to the glycosyl hydrolase 18 family. IDGF subfamily.</text>
</comment>
<organism evidence="9">
    <name type="scientific">Schistocerca gregaria</name>
    <name type="common">Desert locust</name>
    <name type="synonym">Gryllus gregarius</name>
    <dbReference type="NCBI Taxonomy" id="7010"/>
    <lineage>
        <taxon>Eukaryota</taxon>
        <taxon>Metazoa</taxon>
        <taxon>Ecdysozoa</taxon>
        <taxon>Arthropoda</taxon>
        <taxon>Hexapoda</taxon>
        <taxon>Insecta</taxon>
        <taxon>Pterygota</taxon>
        <taxon>Neoptera</taxon>
        <taxon>Polyneoptera</taxon>
        <taxon>Orthoptera</taxon>
        <taxon>Caelifera</taxon>
        <taxon>Acrididea</taxon>
        <taxon>Acridomorpha</taxon>
        <taxon>Acridoidea</taxon>
        <taxon>Acrididae</taxon>
        <taxon>Cyrtacanthacridinae</taxon>
        <taxon>Schistocerca</taxon>
    </lineage>
</organism>
<dbReference type="Gene3D" id="3.10.50.10">
    <property type="match status" value="1"/>
</dbReference>
<keyword evidence="3" id="KW-0964">Secreted</keyword>
<protein>
    <submittedName>
        <fullName evidence="9">Imaginal disc growth factor</fullName>
    </submittedName>
</protein>
<evidence type="ECO:0000259" key="8">
    <source>
        <dbReference type="PROSITE" id="PS51910"/>
    </source>
</evidence>
<feature type="domain" description="GH18" evidence="8">
    <location>
        <begin position="23"/>
        <end position="432"/>
    </location>
</feature>
<dbReference type="GO" id="GO:0005975">
    <property type="term" value="P:carbohydrate metabolic process"/>
    <property type="evidence" value="ECO:0007669"/>
    <property type="project" value="InterPro"/>
</dbReference>
<dbReference type="GO" id="GO:0006032">
    <property type="term" value="P:chitin catabolic process"/>
    <property type="evidence" value="ECO:0007669"/>
    <property type="project" value="TreeGrafter"/>
</dbReference>
<feature type="chain" id="PRO_5034410633" evidence="7">
    <location>
        <begin position="21"/>
        <end position="432"/>
    </location>
</feature>
<accession>A0A8E5NJ52</accession>
<keyword evidence="6" id="KW-0325">Glycoprotein</keyword>
<sequence>MQSFARFLLLSACCWSAALAATTKVVCYFNTSALKRPESSRMLLSQIEPSFSYCTHLVVGYATINTETYKAVPPSEDEHTTYTNIVALKRRFPSLKILLSIGGGAADTDTREKYFELLESDEHRTTFVSSAKSLLKQHGFDGIDIAWEFPKNKAKKDRGTFGSIWHGIKKAVGAAHSHTDEKADEHKSQFSALIRELRTSLRNENALLTLSVIPYINQSLYYDPTALNQQIDELHVLAFDYRNPERDPKEADYPAPLYPAGQRDSDLSVDGNIRWFLENSFPASKLVLGIPTFARTWKLTEDSKVSGAPPIETDGPGDQDAIVQTPGLLAYQSVCTLLPNPSNKDKPTTLRRVNDPSNRLGSYGFRLPSGDVNGLWVGFEDPDVAAYKAQYAKTKSLAGIAFSDLSLDDYNGICTGEKFPIVRAGKLKLRSP</sequence>
<evidence type="ECO:0000256" key="6">
    <source>
        <dbReference type="ARBA" id="ARBA00023180"/>
    </source>
</evidence>
<feature type="signal peptide" evidence="7">
    <location>
        <begin position="1"/>
        <end position="20"/>
    </location>
</feature>
<reference evidence="9" key="1">
    <citation type="journal article" date="2021" name="J. Neurophysiol.">
        <title>Gene transcription changes in a locust model of noise-induced deafness.</title>
        <authorList>
            <person name="French A.S."/>
            <person name="Warren B."/>
        </authorList>
    </citation>
    <scope>NUCLEOTIDE SEQUENCE</scope>
</reference>
<dbReference type="GO" id="GO:0005576">
    <property type="term" value="C:extracellular region"/>
    <property type="evidence" value="ECO:0007669"/>
    <property type="project" value="UniProtKB-SubCell"/>
</dbReference>
<dbReference type="PROSITE" id="PS51910">
    <property type="entry name" value="GH18_2"/>
    <property type="match status" value="1"/>
</dbReference>
<dbReference type="InterPro" id="IPR017853">
    <property type="entry name" value="GH"/>
</dbReference>
<comment type="subcellular location">
    <subcellularLocation>
        <location evidence="1">Secreted</location>
    </subcellularLocation>
</comment>
<dbReference type="GO" id="GO:0008061">
    <property type="term" value="F:chitin binding"/>
    <property type="evidence" value="ECO:0007669"/>
    <property type="project" value="InterPro"/>
</dbReference>
<proteinExistence type="evidence at transcript level"/>
<evidence type="ECO:0000256" key="4">
    <source>
        <dbReference type="ARBA" id="ARBA00022729"/>
    </source>
</evidence>
<evidence type="ECO:0000256" key="3">
    <source>
        <dbReference type="ARBA" id="ARBA00022525"/>
    </source>
</evidence>
<dbReference type="PANTHER" id="PTHR11177:SF235">
    <property type="entry name" value="CHITINASE-LIKE PROTEIN IDGF1-RELATED"/>
    <property type="match status" value="1"/>
</dbReference>
<dbReference type="EMBL" id="MW962605">
    <property type="protein sequence ID" value="QVD39371.1"/>
    <property type="molecule type" value="mRNA"/>
</dbReference>
<keyword evidence="4 7" id="KW-0732">Signal</keyword>
<dbReference type="AlphaFoldDB" id="A0A8E5NJ52"/>